<dbReference type="GO" id="GO:0061630">
    <property type="term" value="F:ubiquitin protein ligase activity"/>
    <property type="evidence" value="ECO:0007669"/>
    <property type="project" value="TreeGrafter"/>
</dbReference>
<sequence length="861" mass="95297">MAILHPVLVIKKKMKKRKIFLTYALVGAEIMFCSQMSICKQVIMEDMDIDQVVDVPDTPDRLASRHITGRESVGKVCNSPLACDLSNPDVVDENYVNGLKVRGRFVSENGHNRRIVIHPPRNLSNLDIKSCSNSNVDNSSASHNAHIFRRATVGKSSSREAKYSTGIENMDEGKAMTIKVPSKSSACHENAKFFDLTKHNGHTQLTKKVFPHVELEDNVAEDTRKGQVALIGSSSVDCISSHVERSRNAPKGKEKIDDSTNGFGLAVALDKGVGLSIDPEHKMGQQMPVPLHSVMQPRVSGQKRLVRNGCISPHNIATRTKQLAEQRSNISKDIEQSHTGNAEPNGSPYVIDINDIVTEGNNSERLKGKGKGVIIHSPTPKANNARIIRTSGSGLVNNNKEANGIRDVSSNISGRSEGLGGWRTTRNRSSQIDYFLPDSTEPLPRRTNGVGNFVNQHQNRVERRDTRSRGNRRTEDDVAEELNATQKASGLVSELGRIPGSCHAAKTVTKRQRKQGLSLGNHAECSTSVSGDSDIAFLGSSENSKSSRIQRPQFQGRSSRVIEVDDLSPAAGHSVPQGIDSMNDDSNARARQLEADEILARELQEQLYHEVPISGGGEQIDEHLAWALQQEENASNTSRGSHNLSHRRGSTILHSNRQSRPESFQNHSNRRGTQARVATSSRMAQLRTRFRNQSPRVSTRGRNMRFPLDMDLDMRLNILEAIEAAFDDLGEVGLDNRMLRVQRDFNDNDYEMLLALDDNNHQHAGATVHQINNLPQSTVQSDASEEACAICLETPTIGETVRHLPCLHRFHKDVGTPILEWLAFSLQMKPSNVLLFCFCWFPSLSLSLSPTSFSVHRSMAR</sequence>
<evidence type="ECO:0000256" key="5">
    <source>
        <dbReference type="SAM" id="Phobius"/>
    </source>
</evidence>
<feature type="compositionally biased region" description="Polar residues" evidence="4">
    <location>
        <begin position="652"/>
        <end position="667"/>
    </location>
</feature>
<evidence type="ECO:0000259" key="6">
    <source>
        <dbReference type="Pfam" id="PF17123"/>
    </source>
</evidence>
<dbReference type="Proteomes" id="UP000327085">
    <property type="component" value="Chromosome 1"/>
</dbReference>
<feature type="region of interest" description="Disordered" evidence="4">
    <location>
        <begin position="536"/>
        <end position="559"/>
    </location>
</feature>
<feature type="domain" description="RING-type" evidence="6">
    <location>
        <begin position="788"/>
        <end position="812"/>
    </location>
</feature>
<feature type="compositionally biased region" description="Polar residues" evidence="4">
    <location>
        <begin position="632"/>
        <end position="643"/>
    </location>
</feature>
<dbReference type="Gramene" id="VVA26179">
    <property type="protein sequence ID" value="VVA26179"/>
    <property type="gene ID" value="Prudul26B002401"/>
</dbReference>
<evidence type="ECO:0000256" key="1">
    <source>
        <dbReference type="ARBA" id="ARBA00022723"/>
    </source>
</evidence>
<dbReference type="PANTHER" id="PTHR45931:SF25">
    <property type="entry name" value="E3 UBIQUITIN-PROTEIN LIGASE RLIM-LIKE ISOFORM X1"/>
    <property type="match status" value="1"/>
</dbReference>
<evidence type="ECO:0000256" key="3">
    <source>
        <dbReference type="ARBA" id="ARBA00022833"/>
    </source>
</evidence>
<accession>A0A5E4FGA8</accession>
<dbReference type="GO" id="GO:0008270">
    <property type="term" value="F:zinc ion binding"/>
    <property type="evidence" value="ECO:0007669"/>
    <property type="project" value="UniProtKB-KW"/>
</dbReference>
<evidence type="ECO:0000256" key="4">
    <source>
        <dbReference type="SAM" id="MobiDB-lite"/>
    </source>
</evidence>
<feature type="region of interest" description="Disordered" evidence="4">
    <location>
        <begin position="632"/>
        <end position="683"/>
    </location>
</feature>
<proteinExistence type="predicted"/>
<keyword evidence="3" id="KW-0862">Zinc</keyword>
<feature type="region of interest" description="Disordered" evidence="4">
    <location>
        <begin position="436"/>
        <end position="477"/>
    </location>
</feature>
<keyword evidence="5" id="KW-0812">Transmembrane</keyword>
<gene>
    <name evidence="7" type="ORF">ALMOND_2B002401</name>
</gene>
<feature type="transmembrane region" description="Helical" evidence="5">
    <location>
        <begin position="20"/>
        <end position="38"/>
    </location>
</feature>
<evidence type="ECO:0000313" key="7">
    <source>
        <dbReference type="EMBL" id="VVA26179.1"/>
    </source>
</evidence>
<dbReference type="GO" id="GO:0005634">
    <property type="term" value="C:nucleus"/>
    <property type="evidence" value="ECO:0007669"/>
    <property type="project" value="TreeGrafter"/>
</dbReference>
<reference evidence="8" key="1">
    <citation type="journal article" date="2020" name="Plant J.">
        <title>Transposons played a major role in the diversification between the closely related almond and peach genomes: results from the almond genome sequence.</title>
        <authorList>
            <person name="Alioto T."/>
            <person name="Alexiou K.G."/>
            <person name="Bardil A."/>
            <person name="Barteri F."/>
            <person name="Castanera R."/>
            <person name="Cruz F."/>
            <person name="Dhingra A."/>
            <person name="Duval H."/>
            <person name="Fernandez I Marti A."/>
            <person name="Frias L."/>
            <person name="Galan B."/>
            <person name="Garcia J.L."/>
            <person name="Howad W."/>
            <person name="Gomez-Garrido J."/>
            <person name="Gut M."/>
            <person name="Julca I."/>
            <person name="Morata J."/>
            <person name="Puigdomenech P."/>
            <person name="Ribeca P."/>
            <person name="Rubio Cabetas M.J."/>
            <person name="Vlasova A."/>
            <person name="Wirthensohn M."/>
            <person name="Garcia-Mas J."/>
            <person name="Gabaldon T."/>
            <person name="Casacuberta J.M."/>
            <person name="Arus P."/>
        </authorList>
    </citation>
    <scope>NUCLEOTIDE SEQUENCE [LARGE SCALE GENOMIC DNA]</scope>
    <source>
        <strain evidence="8">cv. Texas</strain>
    </source>
</reference>
<dbReference type="Pfam" id="PF17123">
    <property type="entry name" value="zf-RING_11"/>
    <property type="match status" value="1"/>
</dbReference>
<keyword evidence="5" id="KW-1133">Transmembrane helix</keyword>
<evidence type="ECO:0000256" key="2">
    <source>
        <dbReference type="ARBA" id="ARBA00022771"/>
    </source>
</evidence>
<dbReference type="InterPro" id="IPR001841">
    <property type="entry name" value="Znf_RING"/>
</dbReference>
<dbReference type="InParanoid" id="A0A5E4FGA8"/>
<keyword evidence="2" id="KW-0863">Zinc-finger</keyword>
<dbReference type="Gene3D" id="3.30.40.10">
    <property type="entry name" value="Zinc/RING finger domain, C3HC4 (zinc finger)"/>
    <property type="match status" value="1"/>
</dbReference>
<keyword evidence="7" id="KW-0436">Ligase</keyword>
<dbReference type="InterPro" id="IPR051834">
    <property type="entry name" value="RING_finger_E3_ligase"/>
</dbReference>
<feature type="compositionally biased region" description="Basic and acidic residues" evidence="4">
    <location>
        <begin position="459"/>
        <end position="476"/>
    </location>
</feature>
<dbReference type="PANTHER" id="PTHR45931">
    <property type="entry name" value="SI:CH211-59O9.10"/>
    <property type="match status" value="1"/>
</dbReference>
<keyword evidence="1" id="KW-0479">Metal-binding</keyword>
<dbReference type="OMA" id="RHGCISP"/>
<dbReference type="SUPFAM" id="SSF57850">
    <property type="entry name" value="RING/U-box"/>
    <property type="match status" value="1"/>
</dbReference>
<feature type="compositionally biased region" description="Polar residues" evidence="4">
    <location>
        <begin position="449"/>
        <end position="458"/>
    </location>
</feature>
<dbReference type="EMBL" id="CABIKO010000103">
    <property type="protein sequence ID" value="VVA26179.1"/>
    <property type="molecule type" value="Genomic_DNA"/>
</dbReference>
<dbReference type="GO" id="GO:0006511">
    <property type="term" value="P:ubiquitin-dependent protein catabolic process"/>
    <property type="evidence" value="ECO:0007669"/>
    <property type="project" value="TreeGrafter"/>
</dbReference>
<dbReference type="InterPro" id="IPR013083">
    <property type="entry name" value="Znf_RING/FYVE/PHD"/>
</dbReference>
<dbReference type="AlphaFoldDB" id="A0A5E4FGA8"/>
<keyword evidence="5" id="KW-0472">Membrane</keyword>
<feature type="compositionally biased region" description="Polar residues" evidence="4">
    <location>
        <begin position="540"/>
        <end position="558"/>
    </location>
</feature>
<evidence type="ECO:0000313" key="8">
    <source>
        <dbReference type="Proteomes" id="UP000327085"/>
    </source>
</evidence>
<dbReference type="FunCoup" id="A0A5E4FGA8">
    <property type="interactions" value="1275"/>
</dbReference>
<organism evidence="7 8">
    <name type="scientific">Prunus dulcis</name>
    <name type="common">Almond</name>
    <name type="synonym">Amygdalus dulcis</name>
    <dbReference type="NCBI Taxonomy" id="3755"/>
    <lineage>
        <taxon>Eukaryota</taxon>
        <taxon>Viridiplantae</taxon>
        <taxon>Streptophyta</taxon>
        <taxon>Embryophyta</taxon>
        <taxon>Tracheophyta</taxon>
        <taxon>Spermatophyta</taxon>
        <taxon>Magnoliopsida</taxon>
        <taxon>eudicotyledons</taxon>
        <taxon>Gunneridae</taxon>
        <taxon>Pentapetalae</taxon>
        <taxon>rosids</taxon>
        <taxon>fabids</taxon>
        <taxon>Rosales</taxon>
        <taxon>Rosaceae</taxon>
        <taxon>Amygdaloideae</taxon>
        <taxon>Amygdaleae</taxon>
        <taxon>Prunus</taxon>
    </lineage>
</organism>
<name>A0A5E4FGA8_PRUDU</name>
<protein>
    <submittedName>
        <fullName evidence="7">PREDICTED: E3 ubiquitin-ligase</fullName>
    </submittedName>
</protein>
<dbReference type="GO" id="GO:0016874">
    <property type="term" value="F:ligase activity"/>
    <property type="evidence" value="ECO:0007669"/>
    <property type="project" value="UniProtKB-KW"/>
</dbReference>